<dbReference type="EMBL" id="WOCE01000006">
    <property type="protein sequence ID" value="KAE9611961.1"/>
    <property type="molecule type" value="Genomic_DNA"/>
</dbReference>
<name>A0A6A4QDQ9_LUPAL</name>
<keyword evidence="1" id="KW-0812">Transmembrane</keyword>
<evidence type="ECO:0000313" key="2">
    <source>
        <dbReference type="EMBL" id="KAE9611961.1"/>
    </source>
</evidence>
<evidence type="ECO:0000313" key="3">
    <source>
        <dbReference type="Proteomes" id="UP000447434"/>
    </source>
</evidence>
<feature type="transmembrane region" description="Helical" evidence="1">
    <location>
        <begin position="69"/>
        <end position="85"/>
    </location>
</feature>
<dbReference type="Proteomes" id="UP000447434">
    <property type="component" value="Chromosome 6"/>
</dbReference>
<comment type="caution">
    <text evidence="2">The sequence shown here is derived from an EMBL/GenBank/DDBJ whole genome shotgun (WGS) entry which is preliminary data.</text>
</comment>
<reference evidence="3" key="1">
    <citation type="journal article" date="2020" name="Nat. Commun.">
        <title>Genome sequence of the cluster root forming white lupin.</title>
        <authorList>
            <person name="Hufnagel B."/>
            <person name="Marques A."/>
            <person name="Soriano A."/>
            <person name="Marques L."/>
            <person name="Divol F."/>
            <person name="Doumas P."/>
            <person name="Sallet E."/>
            <person name="Mancinotti D."/>
            <person name="Carrere S."/>
            <person name="Marande W."/>
            <person name="Arribat S."/>
            <person name="Keller J."/>
            <person name="Huneau C."/>
            <person name="Blein T."/>
            <person name="Aime D."/>
            <person name="Laguerre M."/>
            <person name="Taylor J."/>
            <person name="Schubert V."/>
            <person name="Nelson M."/>
            <person name="Geu-Flores F."/>
            <person name="Crespi M."/>
            <person name="Gallardo-Guerrero K."/>
            <person name="Delaux P.-M."/>
            <person name="Salse J."/>
            <person name="Berges H."/>
            <person name="Guyot R."/>
            <person name="Gouzy J."/>
            <person name="Peret B."/>
        </authorList>
    </citation>
    <scope>NUCLEOTIDE SEQUENCE [LARGE SCALE GENOMIC DNA]</scope>
    <source>
        <strain evidence="3">cv. Amiga</strain>
    </source>
</reference>
<sequence length="90" mass="10850">MIDEGGFGGGLGRSVIFLRHFLRFANALDSKDQKTRHLWNIKWREMITLHLYIGVKISFYFLLMIKVSIIKPYYFISLVWVYLYFHRRGF</sequence>
<evidence type="ECO:0000256" key="1">
    <source>
        <dbReference type="SAM" id="Phobius"/>
    </source>
</evidence>
<accession>A0A6A4QDQ9</accession>
<protein>
    <submittedName>
        <fullName evidence="2">Uncharacterized protein</fullName>
    </submittedName>
</protein>
<gene>
    <name evidence="2" type="ORF">Lalb_Chr06g0167951</name>
</gene>
<keyword evidence="1" id="KW-0472">Membrane</keyword>
<proteinExistence type="predicted"/>
<keyword evidence="1" id="KW-1133">Transmembrane helix</keyword>
<dbReference type="AlphaFoldDB" id="A0A6A4QDQ9"/>
<organism evidence="2 3">
    <name type="scientific">Lupinus albus</name>
    <name type="common">White lupine</name>
    <name type="synonym">Lupinus termis</name>
    <dbReference type="NCBI Taxonomy" id="3870"/>
    <lineage>
        <taxon>Eukaryota</taxon>
        <taxon>Viridiplantae</taxon>
        <taxon>Streptophyta</taxon>
        <taxon>Embryophyta</taxon>
        <taxon>Tracheophyta</taxon>
        <taxon>Spermatophyta</taxon>
        <taxon>Magnoliopsida</taxon>
        <taxon>eudicotyledons</taxon>
        <taxon>Gunneridae</taxon>
        <taxon>Pentapetalae</taxon>
        <taxon>rosids</taxon>
        <taxon>fabids</taxon>
        <taxon>Fabales</taxon>
        <taxon>Fabaceae</taxon>
        <taxon>Papilionoideae</taxon>
        <taxon>50 kb inversion clade</taxon>
        <taxon>genistoids sensu lato</taxon>
        <taxon>core genistoids</taxon>
        <taxon>Genisteae</taxon>
        <taxon>Lupinus</taxon>
    </lineage>
</organism>
<keyword evidence="3" id="KW-1185">Reference proteome</keyword>